<keyword evidence="3" id="KW-1185">Reference proteome</keyword>
<dbReference type="EMBL" id="OY731400">
    <property type="protein sequence ID" value="CAJ1937008.1"/>
    <property type="molecule type" value="Genomic_DNA"/>
</dbReference>
<sequence>METTKSSNTLHTFSYPQLQYTPPYLSLTTDSDNFQCNVPSKASSFDVPSAPKEHHSFQMSGSDSCSEEGGDATDVEEVSLDELLNDAKAKKKLEQLAAIVGVDTTEPAIVLTEVVRVLKLFNHYYTTT</sequence>
<feature type="region of interest" description="Disordered" evidence="1">
    <location>
        <begin position="41"/>
        <end position="73"/>
    </location>
</feature>
<protein>
    <submittedName>
        <fullName evidence="2">Uncharacterized protein</fullName>
    </submittedName>
</protein>
<reference evidence="2" key="1">
    <citation type="submission" date="2023-10" db="EMBL/GenBank/DDBJ databases">
        <authorList>
            <person name="Domelevo Entfellner J.-B."/>
        </authorList>
    </citation>
    <scope>NUCLEOTIDE SEQUENCE</scope>
</reference>
<dbReference type="AlphaFoldDB" id="A0AA86VEA6"/>
<accession>A0AA86VEA6</accession>
<evidence type="ECO:0000313" key="3">
    <source>
        <dbReference type="Proteomes" id="UP001189624"/>
    </source>
</evidence>
<gene>
    <name evidence="2" type="ORF">AYBTSS11_LOCUS7779</name>
</gene>
<name>A0AA86VEA6_9FABA</name>
<proteinExistence type="predicted"/>
<organism evidence="2 3">
    <name type="scientific">Sphenostylis stenocarpa</name>
    <dbReference type="NCBI Taxonomy" id="92480"/>
    <lineage>
        <taxon>Eukaryota</taxon>
        <taxon>Viridiplantae</taxon>
        <taxon>Streptophyta</taxon>
        <taxon>Embryophyta</taxon>
        <taxon>Tracheophyta</taxon>
        <taxon>Spermatophyta</taxon>
        <taxon>Magnoliopsida</taxon>
        <taxon>eudicotyledons</taxon>
        <taxon>Gunneridae</taxon>
        <taxon>Pentapetalae</taxon>
        <taxon>rosids</taxon>
        <taxon>fabids</taxon>
        <taxon>Fabales</taxon>
        <taxon>Fabaceae</taxon>
        <taxon>Papilionoideae</taxon>
        <taxon>50 kb inversion clade</taxon>
        <taxon>NPAAA clade</taxon>
        <taxon>indigoferoid/millettioid clade</taxon>
        <taxon>Phaseoleae</taxon>
        <taxon>Sphenostylis</taxon>
    </lineage>
</organism>
<dbReference type="Gramene" id="rna-AYBTSS11_LOCUS7779">
    <property type="protein sequence ID" value="CAJ1937008.1"/>
    <property type="gene ID" value="gene-AYBTSS11_LOCUS7779"/>
</dbReference>
<evidence type="ECO:0000256" key="1">
    <source>
        <dbReference type="SAM" id="MobiDB-lite"/>
    </source>
</evidence>
<evidence type="ECO:0000313" key="2">
    <source>
        <dbReference type="EMBL" id="CAJ1937008.1"/>
    </source>
</evidence>
<dbReference type="Proteomes" id="UP001189624">
    <property type="component" value="Chromosome 3"/>
</dbReference>